<dbReference type="Pfam" id="PF19081">
    <property type="entry name" value="Ig_7"/>
    <property type="match status" value="3"/>
</dbReference>
<dbReference type="SUPFAM" id="SSF48726">
    <property type="entry name" value="Immunoglobulin"/>
    <property type="match status" value="1"/>
</dbReference>
<dbReference type="EMBL" id="VTWT01000002">
    <property type="protein sequence ID" value="KAA9340917.1"/>
    <property type="molecule type" value="Genomic_DNA"/>
</dbReference>
<name>A0A5N1J6U1_9BACT</name>
<dbReference type="InterPro" id="IPR026444">
    <property type="entry name" value="Secre_tail"/>
</dbReference>
<proteinExistence type="predicted"/>
<dbReference type="InterPro" id="IPR050831">
    <property type="entry name" value="CEA_cell_adhesion"/>
</dbReference>
<feature type="domain" description="Secretion system C-terminal sorting" evidence="4">
    <location>
        <begin position="1264"/>
        <end position="1337"/>
    </location>
</feature>
<evidence type="ECO:0000313" key="7">
    <source>
        <dbReference type="Proteomes" id="UP000326570"/>
    </source>
</evidence>
<dbReference type="Pfam" id="PF18962">
    <property type="entry name" value="Por_Secre_tail"/>
    <property type="match status" value="1"/>
</dbReference>
<feature type="domain" description="Ig-like" evidence="5">
    <location>
        <begin position="1022"/>
        <end position="1098"/>
    </location>
</feature>
<keyword evidence="3" id="KW-0393">Immunoglobulin domain</keyword>
<dbReference type="Gene3D" id="2.60.120.380">
    <property type="match status" value="1"/>
</dbReference>
<comment type="caution">
    <text evidence="6">The sequence shown here is derived from an EMBL/GenBank/DDBJ whole genome shotgun (WGS) entry which is preliminary data.</text>
</comment>
<keyword evidence="1" id="KW-0732">Signal</keyword>
<dbReference type="PANTHER" id="PTHR44427">
    <property type="entry name" value="CARCINOEMBRYONIC ANTIGEN-RELATED CELL ADHESION MOLECULE 19"/>
    <property type="match status" value="1"/>
</dbReference>
<dbReference type="Gene3D" id="2.60.120.260">
    <property type="entry name" value="Galactose-binding domain-like"/>
    <property type="match status" value="2"/>
</dbReference>
<gene>
    <name evidence="6" type="ORF">F0P94_05685</name>
</gene>
<dbReference type="InterPro" id="IPR036179">
    <property type="entry name" value="Ig-like_dom_sf"/>
</dbReference>
<evidence type="ECO:0000259" key="4">
    <source>
        <dbReference type="Pfam" id="PF18962"/>
    </source>
</evidence>
<reference evidence="6 7" key="1">
    <citation type="submission" date="2019-09" db="EMBL/GenBank/DDBJ databases">
        <title>Genome sequence of Adhaeribacter sp. M2.</title>
        <authorList>
            <person name="Srinivasan S."/>
        </authorList>
    </citation>
    <scope>NUCLEOTIDE SEQUENCE [LARGE SCALE GENOMIC DNA]</scope>
    <source>
        <strain evidence="6 7">M2</strain>
    </source>
</reference>
<keyword evidence="2" id="KW-0325">Glycoprotein</keyword>
<dbReference type="InterPro" id="IPR013783">
    <property type="entry name" value="Ig-like_fold"/>
</dbReference>
<evidence type="ECO:0000259" key="5">
    <source>
        <dbReference type="Pfam" id="PF19081"/>
    </source>
</evidence>
<feature type="domain" description="Ig-like" evidence="5">
    <location>
        <begin position="1104"/>
        <end position="1181"/>
    </location>
</feature>
<dbReference type="InterPro" id="IPR044023">
    <property type="entry name" value="Ig_7"/>
</dbReference>
<evidence type="ECO:0000256" key="2">
    <source>
        <dbReference type="ARBA" id="ARBA00023180"/>
    </source>
</evidence>
<protein>
    <submittedName>
        <fullName evidence="6">T9SS type A sorting domain-containing protein</fullName>
    </submittedName>
</protein>
<dbReference type="Proteomes" id="UP000326570">
    <property type="component" value="Unassembled WGS sequence"/>
</dbReference>
<evidence type="ECO:0000256" key="3">
    <source>
        <dbReference type="ARBA" id="ARBA00023319"/>
    </source>
</evidence>
<sequence length="1338" mass="135088">MKQGLSRKLKRSWHSLVQRLETYTVRTVAGGAVLLSSWIYSAESQAQTIMNNYDFAATSGTFTPLPASATQVAAMKADTYVMPATNIGFTFNFDGVNYTQFRASSNGLFSFNTGATTTTLNDLAATAAANRPLLAPLWDDLDGRATGGSNASYEVTGTAGSRVFTFEWLNWEFNLLSTAPVVSFQVKLYEGTNKIEFVYRPESGAVNSGSASVGIAGVGTGPGNFLSVNGFSATPTISYLTETSNIGTKPAAPLLYTFTRVAPSALDVTTTGLVSPATVTGCISQNQPVIVSIKNNGTAPIDFATTPATVNASVKTGTVTTNFPALTVSTGTLAPGATQNVTITSNFAITTPGTYTFDATTVVAGDTRAVNDAMFSANVNFSGRQLLAPLPQFVNFTGYTGANLEAVAEGWSEASTAAGTGSSSNWTDDDFANVTGGPYGAAARINLDGTTDRVWLVSPKVTATATTALKFDLALTTADATATATLGTDDQLQVMVSTDCGVTYTPVRTYSATTPISNTGQTETISLASFAGQDIVVALFATEGTVNDPEDNDLFIDNLYLGTPPALDLGANLLVAPIASGCYTANQTVTVRIENFGTNILDFAANPATVSVNVSGAVTQVITTTLSTGTLAPRAAMNVNVGTLNMTTAGTYTFVGETILTGDGNPANNNSTAISRTVAPILALPQVVNFTGFTGANLTAVFTGWSEADGIIPAGTSSSWTDANFANVAGHANGAAANINLDAATDKDWIIGPKVAASASTVLKFDLALTNDNVTTATTLGSDDALVVMVSTDCGTTFTPVQIYDASTSISNTGQTETVSLAAYAGQNIIVGFYATEGTVNDPQDNDLFLDNIFLGDIPTVTASGPTTFCTGGTVTLTAVTTIPGATYQWFENGVAIAGATSATYTASTAGSYTVAVTATAGGTATSIPTVVTVNTPAATPTITAGGATTFCSGGSVVLTAASSTTGATYEWFLNGIAISGTNTATYTASAAGAYTVVATANGCPSAASTATAVTVNAPAATPTITAGGATTFCSGGTVTLTAASTTAGATYQWFENGIAISGATNATYIVNASGSYTVVATASGCPSTASTATVVTANALTAIPTVTAGGATTICTGGSVALTAAATTAGATFQWFENGTAIAGATSATYTASTAGSYTVVATANGCPSAASTATVVTVNAVPATPTITQNGNVLTSSVTAGNQWFLNGTAISGATGASYTATANGSYTVVVTANGCDSAPSTAVVVNISGIAANLPGMSVDVYPNPTTGSFNVKLNGYQKDAAVVLYNLAGQQITSEKVAADGNAKNINLKGLAAGTYLLKVTSEKGVQVTRLIVQ</sequence>
<organism evidence="6 7">
    <name type="scientific">Adhaeribacter soli</name>
    <dbReference type="NCBI Taxonomy" id="2607655"/>
    <lineage>
        <taxon>Bacteria</taxon>
        <taxon>Pseudomonadati</taxon>
        <taxon>Bacteroidota</taxon>
        <taxon>Cytophagia</taxon>
        <taxon>Cytophagales</taxon>
        <taxon>Hymenobacteraceae</taxon>
        <taxon>Adhaeribacter</taxon>
    </lineage>
</organism>
<feature type="domain" description="Ig-like" evidence="5">
    <location>
        <begin position="940"/>
        <end position="1017"/>
    </location>
</feature>
<keyword evidence="7" id="KW-1185">Reference proteome</keyword>
<dbReference type="PANTHER" id="PTHR44427:SF1">
    <property type="entry name" value="CARCINOEMBRYONIC ANTIGEN-RELATED CELL ADHESION MOLECULE 1"/>
    <property type="match status" value="1"/>
</dbReference>
<evidence type="ECO:0000313" key="6">
    <source>
        <dbReference type="EMBL" id="KAA9340917.1"/>
    </source>
</evidence>
<dbReference type="NCBIfam" id="TIGR04183">
    <property type="entry name" value="Por_Secre_tail"/>
    <property type="match status" value="1"/>
</dbReference>
<accession>A0A5N1J6U1</accession>
<evidence type="ECO:0000256" key="1">
    <source>
        <dbReference type="ARBA" id="ARBA00022729"/>
    </source>
</evidence>
<dbReference type="Gene3D" id="2.60.40.10">
    <property type="entry name" value="Immunoglobulins"/>
    <property type="match status" value="4"/>
</dbReference>